<dbReference type="AlphaFoldDB" id="A0AAU9FPD2"/>
<feature type="compositionally biased region" description="Low complexity" evidence="1">
    <location>
        <begin position="21"/>
        <end position="32"/>
    </location>
</feature>
<organism evidence="2 3">
    <name type="scientific">Drosophila madeirensis</name>
    <name type="common">Fruit fly</name>
    <dbReference type="NCBI Taxonomy" id="30013"/>
    <lineage>
        <taxon>Eukaryota</taxon>
        <taxon>Metazoa</taxon>
        <taxon>Ecdysozoa</taxon>
        <taxon>Arthropoda</taxon>
        <taxon>Hexapoda</taxon>
        <taxon>Insecta</taxon>
        <taxon>Pterygota</taxon>
        <taxon>Neoptera</taxon>
        <taxon>Endopterygota</taxon>
        <taxon>Diptera</taxon>
        <taxon>Brachycera</taxon>
        <taxon>Muscomorpha</taxon>
        <taxon>Ephydroidea</taxon>
        <taxon>Drosophilidae</taxon>
        <taxon>Drosophila</taxon>
        <taxon>Sophophora</taxon>
    </lineage>
</organism>
<accession>A0AAU9FPD2</accession>
<proteinExistence type="predicted"/>
<evidence type="ECO:0000313" key="3">
    <source>
        <dbReference type="Proteomes" id="UP001500889"/>
    </source>
</evidence>
<protein>
    <submittedName>
        <fullName evidence="2">Uncharacterized protein</fullName>
    </submittedName>
</protein>
<sequence>MCSTWCRLAWRHFRALRLAMPPLQGQQQRPRQQQPPPSKPELLRPLPNRLALPTVCPWLWQLRQPNSRLSQ</sequence>
<feature type="region of interest" description="Disordered" evidence="1">
    <location>
        <begin position="21"/>
        <end position="45"/>
    </location>
</feature>
<reference evidence="2 3" key="1">
    <citation type="submission" date="2024-02" db="EMBL/GenBank/DDBJ databases">
        <title>A chromosome-level genome assembly of Drosophila madeirensis, a fruit fly species endemic to Madeira island.</title>
        <authorList>
            <person name="Tomihara K."/>
            <person name="Llopart A."/>
            <person name="Yamamoto D."/>
        </authorList>
    </citation>
    <scope>NUCLEOTIDE SEQUENCE [LARGE SCALE GENOMIC DNA]</scope>
    <source>
        <strain evidence="2 3">RF1</strain>
    </source>
</reference>
<evidence type="ECO:0000256" key="1">
    <source>
        <dbReference type="SAM" id="MobiDB-lite"/>
    </source>
</evidence>
<evidence type="ECO:0000313" key="2">
    <source>
        <dbReference type="EMBL" id="BFF97220.1"/>
    </source>
</evidence>
<dbReference type="EMBL" id="AP029265">
    <property type="protein sequence ID" value="BFF97220.1"/>
    <property type="molecule type" value="Genomic_DNA"/>
</dbReference>
<name>A0AAU9FPD2_DROMD</name>
<keyword evidence="3" id="KW-1185">Reference proteome</keyword>
<gene>
    <name evidence="2" type="ORF">DMAD_05679</name>
</gene>
<dbReference type="Proteomes" id="UP001500889">
    <property type="component" value="Chromosome J"/>
</dbReference>